<sequence length="193" mass="22797">MAKSQKEMRSRSWVFVVYPESTPKDWRALLDKQGMTWVESPLHNKDVNPDGEVKKEHWHVLLMFQTLKSYSQMQEIAHELKSPNPQKCMNIRGMVRYFAHLDNPEKYQYPVNQIKAHGGADIGKYLTANGVEKLRAISEMQEWIEKNNCTELTQLADYALKERFDDWYEVLATQSTVFLNAYIRSMRHQQRKD</sequence>
<evidence type="ECO:0000313" key="3">
    <source>
        <dbReference type="EMBL" id="AFX97740.1"/>
    </source>
</evidence>
<keyword evidence="3" id="KW-0614">Plasmid</keyword>
<dbReference type="GO" id="GO:0003916">
    <property type="term" value="F:DNA topoisomerase activity"/>
    <property type="evidence" value="ECO:0007669"/>
    <property type="project" value="InterPro"/>
</dbReference>
<accession>K7ZBJ3</accession>
<dbReference type="GO" id="GO:0006260">
    <property type="term" value="P:DNA replication"/>
    <property type="evidence" value="ECO:0007669"/>
    <property type="project" value="InterPro"/>
</dbReference>
<dbReference type="GO" id="GO:0003677">
    <property type="term" value="F:DNA binding"/>
    <property type="evidence" value="ECO:0007669"/>
    <property type="project" value="InterPro"/>
</dbReference>
<dbReference type="InterPro" id="IPR053923">
    <property type="entry name" value="RepB_C"/>
</dbReference>
<dbReference type="InterPro" id="IPR002631">
    <property type="entry name" value="Plasmid_rep_OBD"/>
</dbReference>
<dbReference type="Pfam" id="PF01719">
    <property type="entry name" value="Rep_OBD"/>
    <property type="match status" value="1"/>
</dbReference>
<dbReference type="AlphaFoldDB" id="K7ZBJ3"/>
<dbReference type="GO" id="GO:0005727">
    <property type="term" value="C:extrachromosomal circular DNA"/>
    <property type="evidence" value="ECO:0007669"/>
    <property type="project" value="InterPro"/>
</dbReference>
<protein>
    <submittedName>
        <fullName evidence="3">RepB</fullName>
    </submittedName>
</protein>
<gene>
    <name evidence="3" type="primary">repB</name>
    <name evidence="3" type="ORF">pWCZ_p2</name>
</gene>
<dbReference type="Pfam" id="PF21861">
    <property type="entry name" value="RepB_C"/>
    <property type="match status" value="1"/>
</dbReference>
<name>K7ZBJ3_LACPA</name>
<organism evidence="3">
    <name type="scientific">Lacticaseibacillus paracasei</name>
    <name type="common">Lactobacillus paracasei</name>
    <dbReference type="NCBI Taxonomy" id="1597"/>
    <lineage>
        <taxon>Bacteria</taxon>
        <taxon>Bacillati</taxon>
        <taxon>Bacillota</taxon>
        <taxon>Bacilli</taxon>
        <taxon>Lactobacillales</taxon>
        <taxon>Lactobacillaceae</taxon>
        <taxon>Lacticaseibacillus</taxon>
    </lineage>
</organism>
<feature type="domain" description="Plasmid replication protein origin binding" evidence="1">
    <location>
        <begin position="5"/>
        <end position="122"/>
    </location>
</feature>
<evidence type="ECO:0000259" key="2">
    <source>
        <dbReference type="Pfam" id="PF21861"/>
    </source>
</evidence>
<dbReference type="EMBL" id="JX846826">
    <property type="protein sequence ID" value="AFX97740.1"/>
    <property type="molecule type" value="Genomic_DNA"/>
</dbReference>
<dbReference type="RefSeq" id="WP_015092848.1">
    <property type="nucleotide sequence ID" value="NC_019669.1"/>
</dbReference>
<reference evidence="3" key="1">
    <citation type="submission" date="2012-09" db="EMBL/GenBank/DDBJ databases">
        <title>Characterization of the cryptic plasmid pWCZ from Lactobacillus paracasei WCZ.</title>
        <authorList>
            <person name="Fu Y.Z."/>
            <person name="Zhai Z.Y."/>
            <person name="An H.R."/>
            <person name="Hao Y.L."/>
        </authorList>
    </citation>
    <scope>NUCLEOTIDE SEQUENCE</scope>
    <source>
        <strain evidence="3">WCZ</strain>
        <plasmid evidence="3">pWCZ</plasmid>
    </source>
</reference>
<feature type="domain" description="Replication protein RepB C-terminal" evidence="2">
    <location>
        <begin position="132"/>
        <end position="188"/>
    </location>
</feature>
<geneLocation type="plasmid" evidence="3">
    <name>pWCZ</name>
</geneLocation>
<proteinExistence type="predicted"/>
<dbReference type="Gene3D" id="3.40.1310.30">
    <property type="match status" value="1"/>
</dbReference>
<evidence type="ECO:0000259" key="1">
    <source>
        <dbReference type="Pfam" id="PF01719"/>
    </source>
</evidence>